<keyword evidence="3" id="KW-1185">Reference proteome</keyword>
<sequence>MSLTTTASQPPANQQVGRHSFSHNPFCPRHSTSANSLRQPFLATILQANALTNSPHPTPAIKRIGSKPFHQKPSLSLSSSSTGQITSVTSLFPPTLEQPLNLCPNHKRQA</sequence>
<feature type="region of interest" description="Disordered" evidence="1">
    <location>
        <begin position="1"/>
        <end position="33"/>
    </location>
</feature>
<organism evidence="2 3">
    <name type="scientific">Puccinia coronata f. sp. avenae</name>
    <dbReference type="NCBI Taxonomy" id="200324"/>
    <lineage>
        <taxon>Eukaryota</taxon>
        <taxon>Fungi</taxon>
        <taxon>Dikarya</taxon>
        <taxon>Basidiomycota</taxon>
        <taxon>Pucciniomycotina</taxon>
        <taxon>Pucciniomycetes</taxon>
        <taxon>Pucciniales</taxon>
        <taxon>Pucciniaceae</taxon>
        <taxon>Puccinia</taxon>
    </lineage>
</organism>
<dbReference type="EMBL" id="PGCJ01000494">
    <property type="protein sequence ID" value="PLW27289.1"/>
    <property type="molecule type" value="Genomic_DNA"/>
</dbReference>
<dbReference type="STRING" id="200324.A0A2N5TP58"/>
<protein>
    <submittedName>
        <fullName evidence="2">Uncharacterized protein</fullName>
    </submittedName>
</protein>
<name>A0A2N5TP58_9BASI</name>
<feature type="region of interest" description="Disordered" evidence="1">
    <location>
        <begin position="52"/>
        <end position="110"/>
    </location>
</feature>
<evidence type="ECO:0000313" key="3">
    <source>
        <dbReference type="Proteomes" id="UP000235388"/>
    </source>
</evidence>
<dbReference type="AlphaFoldDB" id="A0A2N5TP58"/>
<proteinExistence type="predicted"/>
<evidence type="ECO:0000313" key="2">
    <source>
        <dbReference type="EMBL" id="PLW27289.1"/>
    </source>
</evidence>
<gene>
    <name evidence="2" type="ORF">PCANC_26106</name>
</gene>
<accession>A0A2N5TP58</accession>
<feature type="compositionally biased region" description="Polar residues" evidence="1">
    <location>
        <begin position="82"/>
        <end position="92"/>
    </location>
</feature>
<feature type="compositionally biased region" description="Polar residues" evidence="1">
    <location>
        <begin position="1"/>
        <end position="17"/>
    </location>
</feature>
<comment type="caution">
    <text evidence="2">The sequence shown here is derived from an EMBL/GenBank/DDBJ whole genome shotgun (WGS) entry which is preliminary data.</text>
</comment>
<evidence type="ECO:0000256" key="1">
    <source>
        <dbReference type="SAM" id="MobiDB-lite"/>
    </source>
</evidence>
<dbReference type="Proteomes" id="UP000235388">
    <property type="component" value="Unassembled WGS sequence"/>
</dbReference>
<reference evidence="2 3" key="1">
    <citation type="submission" date="2017-11" db="EMBL/GenBank/DDBJ databases">
        <title>De novo assembly and phasing of dikaryotic genomes from two isolates of Puccinia coronata f. sp. avenae, the causal agent of oat crown rust.</title>
        <authorList>
            <person name="Miller M.E."/>
            <person name="Zhang Y."/>
            <person name="Omidvar V."/>
            <person name="Sperschneider J."/>
            <person name="Schwessinger B."/>
            <person name="Raley C."/>
            <person name="Palmer J.M."/>
            <person name="Garnica D."/>
            <person name="Upadhyaya N."/>
            <person name="Rathjen J."/>
            <person name="Taylor J.M."/>
            <person name="Park R.F."/>
            <person name="Dodds P.N."/>
            <person name="Hirsch C.D."/>
            <person name="Kianian S.F."/>
            <person name="Figueroa M."/>
        </authorList>
    </citation>
    <scope>NUCLEOTIDE SEQUENCE [LARGE SCALE GENOMIC DNA]</scope>
    <source>
        <strain evidence="2">12NC29</strain>
    </source>
</reference>